<sequence>MKTTLDFADNFATTHPKSVFFRAVLLSLLQENAVEEANTLSFNLCQLNPVLSPNDMNFRARKAALKSCYFPEHLCILKEWNSLLSEIESGVNKMQASAKAFEVRDIPAYMDLKAMRREMKVTKRVWDYINMFESYVTAWKKARWKEIEFSAIDEVRFDELIKTLA</sequence>
<dbReference type="EMBL" id="CAAALY010054475">
    <property type="protein sequence ID" value="VEL22059.1"/>
    <property type="molecule type" value="Genomic_DNA"/>
</dbReference>
<dbReference type="Proteomes" id="UP000784294">
    <property type="component" value="Unassembled WGS sequence"/>
</dbReference>
<protein>
    <recommendedName>
        <fullName evidence="3">Dynein heavy chain tail domain-containing protein</fullName>
    </recommendedName>
</protein>
<dbReference type="OrthoDB" id="447173at2759"/>
<evidence type="ECO:0000313" key="1">
    <source>
        <dbReference type="EMBL" id="VEL22059.1"/>
    </source>
</evidence>
<reference evidence="1" key="1">
    <citation type="submission" date="2018-11" db="EMBL/GenBank/DDBJ databases">
        <authorList>
            <consortium name="Pathogen Informatics"/>
        </authorList>
    </citation>
    <scope>NUCLEOTIDE SEQUENCE</scope>
</reference>
<dbReference type="AlphaFoldDB" id="A0A448WWM3"/>
<keyword evidence="2" id="KW-1185">Reference proteome</keyword>
<organism evidence="1 2">
    <name type="scientific">Protopolystoma xenopodis</name>
    <dbReference type="NCBI Taxonomy" id="117903"/>
    <lineage>
        <taxon>Eukaryota</taxon>
        <taxon>Metazoa</taxon>
        <taxon>Spiralia</taxon>
        <taxon>Lophotrochozoa</taxon>
        <taxon>Platyhelminthes</taxon>
        <taxon>Monogenea</taxon>
        <taxon>Polyopisthocotylea</taxon>
        <taxon>Polystomatidea</taxon>
        <taxon>Polystomatidae</taxon>
        <taxon>Protopolystoma</taxon>
    </lineage>
</organism>
<name>A0A448WWM3_9PLAT</name>
<evidence type="ECO:0000313" key="2">
    <source>
        <dbReference type="Proteomes" id="UP000784294"/>
    </source>
</evidence>
<comment type="caution">
    <text evidence="1">The sequence shown here is derived from an EMBL/GenBank/DDBJ whole genome shotgun (WGS) entry which is preliminary data.</text>
</comment>
<gene>
    <name evidence="1" type="ORF">PXEA_LOCUS15499</name>
</gene>
<proteinExistence type="predicted"/>
<evidence type="ECO:0008006" key="3">
    <source>
        <dbReference type="Google" id="ProtNLM"/>
    </source>
</evidence>
<accession>A0A448WWM3</accession>